<dbReference type="PANTHER" id="PTHR11802:SF479">
    <property type="entry name" value="CARBOXYPEPTIDASE"/>
    <property type="match status" value="1"/>
</dbReference>
<evidence type="ECO:0000256" key="7">
    <source>
        <dbReference type="RuleBase" id="RU361156"/>
    </source>
</evidence>
<dbReference type="FunFam" id="3.40.50.1820:FF:000118">
    <property type="entry name" value="Carboxypeptidase"/>
    <property type="match status" value="1"/>
</dbReference>
<accession>Q55TJ1</accession>
<dbReference type="SUPFAM" id="SSF53474">
    <property type="entry name" value="alpha/beta-Hydrolases"/>
    <property type="match status" value="1"/>
</dbReference>
<evidence type="ECO:0000256" key="1">
    <source>
        <dbReference type="ARBA" id="ARBA00009431"/>
    </source>
</evidence>
<evidence type="ECO:0000256" key="5">
    <source>
        <dbReference type="ARBA" id="ARBA00022801"/>
    </source>
</evidence>
<accession>Q5KIU5</accession>
<evidence type="ECO:0000256" key="6">
    <source>
        <dbReference type="ARBA" id="ARBA00023180"/>
    </source>
</evidence>
<dbReference type="OMA" id="ATCENLM"/>
<dbReference type="InterPro" id="IPR001563">
    <property type="entry name" value="Peptidase_S10"/>
</dbReference>
<dbReference type="InParanoid" id="Q5KIU5"/>
<dbReference type="HOGENOM" id="CLU_008523_12_3_1"/>
<evidence type="ECO:0000256" key="4">
    <source>
        <dbReference type="ARBA" id="ARBA00022729"/>
    </source>
</evidence>
<dbReference type="KEGG" id="cne:CND01720"/>
<dbReference type="PROSITE" id="PS00560">
    <property type="entry name" value="CARBOXYPEPT_SER_HIS"/>
    <property type="match status" value="1"/>
</dbReference>
<feature type="signal peptide" evidence="7">
    <location>
        <begin position="1"/>
        <end position="20"/>
    </location>
</feature>
<gene>
    <name evidence="8" type="ordered locus">CND01720</name>
</gene>
<dbReference type="Pfam" id="PF00450">
    <property type="entry name" value="Peptidase_S10"/>
    <property type="match status" value="1"/>
</dbReference>
<dbReference type="GeneID" id="3257465"/>
<feature type="chain" id="PRO_5005143661" description="Carboxypeptidase" evidence="7">
    <location>
        <begin position="21"/>
        <end position="543"/>
    </location>
</feature>
<organism evidence="8 9">
    <name type="scientific">Cryptococcus deneoformans (strain JEC21 / ATCC MYA-565)</name>
    <name type="common">Cryptococcus neoformans var. neoformans serotype D</name>
    <dbReference type="NCBI Taxonomy" id="214684"/>
    <lineage>
        <taxon>Eukaryota</taxon>
        <taxon>Fungi</taxon>
        <taxon>Dikarya</taxon>
        <taxon>Basidiomycota</taxon>
        <taxon>Agaricomycotina</taxon>
        <taxon>Tremellomycetes</taxon>
        <taxon>Tremellales</taxon>
        <taxon>Cryptococcaceae</taxon>
        <taxon>Cryptococcus</taxon>
        <taxon>Cryptococcus neoformans species complex</taxon>
    </lineage>
</organism>
<keyword evidence="4 7" id="KW-0732">Signal</keyword>
<keyword evidence="6" id="KW-0325">Glycoprotein</keyword>
<dbReference type="MEROPS" id="S10.006"/>
<reference evidence="8 9" key="1">
    <citation type="journal article" date="2005" name="Science">
        <title>The genome of the basidiomycetous yeast and human pathogen Cryptococcus neoformans.</title>
        <authorList>
            <person name="Loftus B.J."/>
            <person name="Fung E."/>
            <person name="Roncaglia P."/>
            <person name="Rowley D."/>
            <person name="Amedeo P."/>
            <person name="Bruno D."/>
            <person name="Vamathevan J."/>
            <person name="Miranda M."/>
            <person name="Anderson I.J."/>
            <person name="Fraser J.A."/>
            <person name="Allen J.E."/>
            <person name="Bosdet I.E."/>
            <person name="Brent M.R."/>
            <person name="Chiu R."/>
            <person name="Doering T.L."/>
            <person name="Donlin M.J."/>
            <person name="D'Souza C.A."/>
            <person name="Fox D.S."/>
            <person name="Grinberg V."/>
            <person name="Fu J."/>
            <person name="Fukushima M."/>
            <person name="Haas B.J."/>
            <person name="Huang J.C."/>
            <person name="Janbon G."/>
            <person name="Jones S.J."/>
            <person name="Koo H.L."/>
            <person name="Krzywinski M.I."/>
            <person name="Kwon-Chung J.K."/>
            <person name="Lengeler K.B."/>
            <person name="Maiti R."/>
            <person name="Marra M.A."/>
            <person name="Marra R.E."/>
            <person name="Mathewson C.A."/>
            <person name="Mitchell T.G."/>
            <person name="Pertea M."/>
            <person name="Riggs F.R."/>
            <person name="Salzberg S.L."/>
            <person name="Schein J.E."/>
            <person name="Shvartsbeyn A."/>
            <person name="Shin H."/>
            <person name="Shumway M."/>
            <person name="Specht C.A."/>
            <person name="Suh B.B."/>
            <person name="Tenney A."/>
            <person name="Utterback T.R."/>
            <person name="Wickes B.L."/>
            <person name="Wortman J.R."/>
            <person name="Wye N.H."/>
            <person name="Kronstad J.W."/>
            <person name="Lodge J.K."/>
            <person name="Heitman J."/>
            <person name="Davis R.W."/>
            <person name="Fraser C.M."/>
            <person name="Hyman R.W."/>
        </authorList>
    </citation>
    <scope>NUCLEOTIDE SEQUENCE [LARGE SCALE GENOMIC DNA]</scope>
    <source>
        <strain evidence="9">JEC21 / ATCC MYA-565</strain>
    </source>
</reference>
<dbReference type="GO" id="GO:0004185">
    <property type="term" value="F:serine-type carboxypeptidase activity"/>
    <property type="evidence" value="ECO:0000318"/>
    <property type="project" value="GO_Central"/>
</dbReference>
<dbReference type="EMBL" id="AE017344">
    <property type="protein sequence ID" value="AAW42959.1"/>
    <property type="molecule type" value="Genomic_DNA"/>
</dbReference>
<dbReference type="PRINTS" id="PR00724">
    <property type="entry name" value="CRBOXYPTASEC"/>
</dbReference>
<evidence type="ECO:0000313" key="8">
    <source>
        <dbReference type="EMBL" id="AAW42959.1"/>
    </source>
</evidence>
<name>Q5KIU5_CRYD1</name>
<keyword evidence="2 7" id="KW-0121">Carboxypeptidase</keyword>
<dbReference type="OrthoDB" id="443318at2759"/>
<dbReference type="InterPro" id="IPR018202">
    <property type="entry name" value="Ser_caboxypep_ser_AS"/>
</dbReference>
<sequence>MWCKLLTTALLAFALGSVVGTARYTHGLRGRRPAALASMREAKREALARETSRMEESRALLERHPKRKFYNNRTSEFFIKYLPDVQFDLGEVYSGLIPIDYNNQSEALFFVFQPKLGKDSKDLTIWLNGGPGCSSLEGWFQENGLWIWQPGTYAPVINPYSWVNLTNMLWVEQPIGTGFSIGTPKATTEEEIAQDFIKWFKNFQDIFGIKNYKIYVTGESYAGRYVPYISAAMLDAQDKTYYNLSGALMYDPTIGETINVQEEILTYSFVEANANLFNFNKTTMAELKQLHEVCGYKEYIDRYFKFPPTENQPPLFFDYNDPVDIMCDIFGMVNDLALQINPCFNIYGVNLMCPLPWDVLGMPTQLNYAPGGVYFNRSEVKAAIHAPKHIEWAGCAASPVFVGGEGGPQSNGDLSVDPIQKVLPRVIEATNRVLVSNGDFDMVIITNGTLLAIQNMTWNGHLGFQSPPSEYIVIDINDTQWSSVFESNGLHGYPGTQGVMGIQHYERGLMWAETFQSGHMQPQYQPRSAYRHLQWLLGHVDRL</sequence>
<proteinExistence type="inferred from homology"/>
<dbReference type="Gene3D" id="3.40.50.1820">
    <property type="entry name" value="alpha/beta hydrolase"/>
    <property type="match status" value="1"/>
</dbReference>
<keyword evidence="3 7" id="KW-0645">Protease</keyword>
<keyword evidence="9" id="KW-1185">Reference proteome</keyword>
<protein>
    <recommendedName>
        <fullName evidence="7">Carboxypeptidase</fullName>
        <ecNumber evidence="7">3.4.16.-</ecNumber>
    </recommendedName>
</protein>
<dbReference type="VEuPathDB" id="FungiDB:CND01720"/>
<dbReference type="GO" id="GO:0006508">
    <property type="term" value="P:proteolysis"/>
    <property type="evidence" value="ECO:0007669"/>
    <property type="project" value="UniProtKB-KW"/>
</dbReference>
<comment type="similarity">
    <text evidence="1 7">Belongs to the peptidase S10 family.</text>
</comment>
<dbReference type="AlphaFoldDB" id="Q5KIU5"/>
<dbReference type="eggNOG" id="KOG1282">
    <property type="taxonomic scope" value="Eukaryota"/>
</dbReference>
<dbReference type="Proteomes" id="UP000002149">
    <property type="component" value="Chromosome 4"/>
</dbReference>
<dbReference type="EC" id="3.4.16.-" evidence="7"/>
<dbReference type="InterPro" id="IPR029058">
    <property type="entry name" value="AB_hydrolase_fold"/>
</dbReference>
<dbReference type="ESTHER" id="cryne-q5kiu5">
    <property type="family name" value="Carboxypeptidase_S10"/>
</dbReference>
<dbReference type="InterPro" id="IPR033124">
    <property type="entry name" value="Ser_caboxypep_his_AS"/>
</dbReference>
<dbReference type="RefSeq" id="XP_570266.1">
    <property type="nucleotide sequence ID" value="XM_570266.2"/>
</dbReference>
<evidence type="ECO:0000256" key="2">
    <source>
        <dbReference type="ARBA" id="ARBA00022645"/>
    </source>
</evidence>
<dbReference type="PaxDb" id="214684-Q5KIU5"/>
<evidence type="ECO:0000256" key="3">
    <source>
        <dbReference type="ARBA" id="ARBA00022670"/>
    </source>
</evidence>
<dbReference type="PROSITE" id="PS00131">
    <property type="entry name" value="CARBOXYPEPT_SER_SER"/>
    <property type="match status" value="1"/>
</dbReference>
<keyword evidence="5 7" id="KW-0378">Hydrolase</keyword>
<evidence type="ECO:0000313" key="9">
    <source>
        <dbReference type="Proteomes" id="UP000002149"/>
    </source>
</evidence>
<dbReference type="PANTHER" id="PTHR11802">
    <property type="entry name" value="SERINE PROTEASE FAMILY S10 SERINE CARBOXYPEPTIDASE"/>
    <property type="match status" value="1"/>
</dbReference>